<dbReference type="EMBL" id="RSCD01000003">
    <property type="protein sequence ID" value="RSH93668.1"/>
    <property type="molecule type" value="Genomic_DNA"/>
</dbReference>
<sequence length="460" mass="49825">MTHRSRNGGPPKSRTSGNPRPRTKLKGQAPRKLHHPPQPPAPEPDSPRSGPIVAPTSLLSDPTDAAVLQLIHHALRSTVDSPSLVATVQEIKAKLYDQKWLEVFTDPRLLEAYAARWVPSRAVCYRDLMVALPELREMLLGVEGVADSEGSEGRNDGDGSESGDSDDSEDSEEDHDKHEDEVARGGDKAVTKLAQRTSELKVSDGAGTGMDANAEDSHVTTSAEASSSSAPTGHVLSLGGGAGSELLALASVLKAAPPSLKGKERAWSWTGLDIGSWGAVLDEFSNTLRAEWQLELPAKYIQGDMLGSRSPTSSNGPVSEDRPEEEPSHRPVDIASILTATPPKLITLLFTLTELFSQSRPATLRFLHLLTAHVPPGTLFLVADSASDISEFAIGSAGRKWPVWMILDMALTSGEEGKGAEWDKVRGEDSRWYRLPEGVGAGWPVKLENTRYWYRLYRRA</sequence>
<feature type="compositionally biased region" description="Acidic residues" evidence="1">
    <location>
        <begin position="158"/>
        <end position="173"/>
    </location>
</feature>
<comment type="caution">
    <text evidence="2">The sequence shown here is derived from an EMBL/GenBank/DDBJ whole genome shotgun (WGS) entry which is preliminary data.</text>
</comment>
<feature type="region of interest" description="Disordered" evidence="1">
    <location>
        <begin position="1"/>
        <end position="58"/>
    </location>
</feature>
<organism evidence="2 3">
    <name type="scientific">Saitozyma podzolica</name>
    <dbReference type="NCBI Taxonomy" id="1890683"/>
    <lineage>
        <taxon>Eukaryota</taxon>
        <taxon>Fungi</taxon>
        <taxon>Dikarya</taxon>
        <taxon>Basidiomycota</taxon>
        <taxon>Agaricomycotina</taxon>
        <taxon>Tremellomycetes</taxon>
        <taxon>Tremellales</taxon>
        <taxon>Trimorphomycetaceae</taxon>
        <taxon>Saitozyma</taxon>
    </lineage>
</organism>
<dbReference type="STRING" id="1890683.A0A427YRC8"/>
<keyword evidence="3" id="KW-1185">Reference proteome</keyword>
<dbReference type="OrthoDB" id="6419443at2759"/>
<feature type="compositionally biased region" description="Basic residues" evidence="1">
    <location>
        <begin position="21"/>
        <end position="35"/>
    </location>
</feature>
<reference evidence="2 3" key="1">
    <citation type="submission" date="2018-11" db="EMBL/GenBank/DDBJ databases">
        <title>Genome sequence of Saitozyma podzolica DSM 27192.</title>
        <authorList>
            <person name="Aliyu H."/>
            <person name="Gorte O."/>
            <person name="Ochsenreither K."/>
        </authorList>
    </citation>
    <scope>NUCLEOTIDE SEQUENCE [LARGE SCALE GENOMIC DNA]</scope>
    <source>
        <strain evidence="2 3">DSM 27192</strain>
    </source>
</reference>
<feature type="region of interest" description="Disordered" evidence="1">
    <location>
        <begin position="305"/>
        <end position="331"/>
    </location>
</feature>
<feature type="compositionally biased region" description="Basic and acidic residues" evidence="1">
    <location>
        <begin position="319"/>
        <end position="331"/>
    </location>
</feature>
<feature type="region of interest" description="Disordered" evidence="1">
    <location>
        <begin position="144"/>
        <end position="236"/>
    </location>
</feature>
<dbReference type="InterPro" id="IPR021463">
    <property type="entry name" value="Methyltransf_34"/>
</dbReference>
<accession>A0A427YRC8</accession>
<gene>
    <name evidence="2" type="ORF">EHS25_006315</name>
</gene>
<evidence type="ECO:0008006" key="4">
    <source>
        <dbReference type="Google" id="ProtNLM"/>
    </source>
</evidence>
<feature type="compositionally biased region" description="Basic and acidic residues" evidence="1">
    <location>
        <begin position="174"/>
        <end position="190"/>
    </location>
</feature>
<dbReference type="AlphaFoldDB" id="A0A427YRC8"/>
<dbReference type="Proteomes" id="UP000279259">
    <property type="component" value="Unassembled WGS sequence"/>
</dbReference>
<name>A0A427YRC8_9TREE</name>
<evidence type="ECO:0000256" key="1">
    <source>
        <dbReference type="SAM" id="MobiDB-lite"/>
    </source>
</evidence>
<dbReference type="Pfam" id="PF11312">
    <property type="entry name" value="Methyltransf_34"/>
    <property type="match status" value="1"/>
</dbReference>
<evidence type="ECO:0000313" key="3">
    <source>
        <dbReference type="Proteomes" id="UP000279259"/>
    </source>
</evidence>
<proteinExistence type="predicted"/>
<protein>
    <recommendedName>
        <fullName evidence="4">25S rRNA (Uridine(2843)-N(3))-methyltransferase</fullName>
    </recommendedName>
</protein>
<evidence type="ECO:0000313" key="2">
    <source>
        <dbReference type="EMBL" id="RSH93668.1"/>
    </source>
</evidence>